<sequence>ASAREGAQVSQVTLRALSRRSARWDAGGMDGRAGKVLAIAVAVLLLLAVVAGVVSATRPRTELPAGSPEAVVQDYVTAVYDRDLGAAAEHLDPDGKCDLEDLETAWVERDARVVLRDVDVDGDRATVRVDLVHTDSTPFGGSEWSQEEVFRLTDAGEGWVITGSPWPMYACDLPEGVRP</sequence>
<dbReference type="InterPro" id="IPR032710">
    <property type="entry name" value="NTF2-like_dom_sf"/>
</dbReference>
<accession>A0ABV5V4K1</accession>
<gene>
    <name evidence="2" type="ORF">ACFFN0_11820</name>
</gene>
<evidence type="ECO:0000313" key="3">
    <source>
        <dbReference type="Proteomes" id="UP001589613"/>
    </source>
</evidence>
<keyword evidence="1" id="KW-0812">Transmembrane</keyword>
<keyword evidence="1" id="KW-0472">Membrane</keyword>
<proteinExistence type="predicted"/>
<name>A0ABV5V4K1_9MICO</name>
<keyword evidence="3" id="KW-1185">Reference proteome</keyword>
<reference evidence="2 3" key="1">
    <citation type="submission" date="2024-09" db="EMBL/GenBank/DDBJ databases">
        <authorList>
            <person name="Sun Q."/>
            <person name="Mori K."/>
        </authorList>
    </citation>
    <scope>NUCLEOTIDE SEQUENCE [LARGE SCALE GENOMIC DNA]</scope>
    <source>
        <strain evidence="2 3">JCM 12763</strain>
    </source>
</reference>
<comment type="caution">
    <text evidence="2">The sequence shown here is derived from an EMBL/GenBank/DDBJ whole genome shotgun (WGS) entry which is preliminary data.</text>
</comment>
<feature type="transmembrane region" description="Helical" evidence="1">
    <location>
        <begin position="36"/>
        <end position="54"/>
    </location>
</feature>
<protein>
    <recommendedName>
        <fullName evidence="4">Lumazine-binding protein</fullName>
    </recommendedName>
</protein>
<evidence type="ECO:0000256" key="1">
    <source>
        <dbReference type="SAM" id="Phobius"/>
    </source>
</evidence>
<dbReference type="EMBL" id="JBHMAX010000022">
    <property type="protein sequence ID" value="MFB9732729.1"/>
    <property type="molecule type" value="Genomic_DNA"/>
</dbReference>
<keyword evidence="1" id="KW-1133">Transmembrane helix</keyword>
<feature type="non-terminal residue" evidence="2">
    <location>
        <position position="1"/>
    </location>
</feature>
<dbReference type="Proteomes" id="UP001589613">
    <property type="component" value="Unassembled WGS sequence"/>
</dbReference>
<evidence type="ECO:0008006" key="4">
    <source>
        <dbReference type="Google" id="ProtNLM"/>
    </source>
</evidence>
<dbReference type="SUPFAM" id="SSF54427">
    <property type="entry name" value="NTF2-like"/>
    <property type="match status" value="1"/>
</dbReference>
<organism evidence="2 3">
    <name type="scientific">Ornithinimicrobium kibberense</name>
    <dbReference type="NCBI Taxonomy" id="282060"/>
    <lineage>
        <taxon>Bacteria</taxon>
        <taxon>Bacillati</taxon>
        <taxon>Actinomycetota</taxon>
        <taxon>Actinomycetes</taxon>
        <taxon>Micrococcales</taxon>
        <taxon>Ornithinimicrobiaceae</taxon>
        <taxon>Ornithinimicrobium</taxon>
    </lineage>
</organism>
<dbReference type="RefSeq" id="WP_377466454.1">
    <property type="nucleotide sequence ID" value="NZ_JBHMAX010000022.1"/>
</dbReference>
<evidence type="ECO:0000313" key="2">
    <source>
        <dbReference type="EMBL" id="MFB9732729.1"/>
    </source>
</evidence>